<organism evidence="9 10">
    <name type="scientific">Powellomyces hirtus</name>
    <dbReference type="NCBI Taxonomy" id="109895"/>
    <lineage>
        <taxon>Eukaryota</taxon>
        <taxon>Fungi</taxon>
        <taxon>Fungi incertae sedis</taxon>
        <taxon>Chytridiomycota</taxon>
        <taxon>Chytridiomycota incertae sedis</taxon>
        <taxon>Chytridiomycetes</taxon>
        <taxon>Spizellomycetales</taxon>
        <taxon>Powellomycetaceae</taxon>
        <taxon>Powellomyces</taxon>
    </lineage>
</organism>
<feature type="compositionally biased region" description="Basic and acidic residues" evidence="7">
    <location>
        <begin position="24"/>
        <end position="36"/>
    </location>
</feature>
<dbReference type="FunFam" id="1.25.10.10:FF:001136">
    <property type="entry name" value="Beta-catenin-like protein 1"/>
    <property type="match status" value="1"/>
</dbReference>
<keyword evidence="5" id="KW-0539">Nucleus</keyword>
<keyword evidence="3" id="KW-0677">Repeat</keyword>
<dbReference type="Proteomes" id="UP000318582">
    <property type="component" value="Unassembled WGS sequence"/>
</dbReference>
<dbReference type="STRING" id="109895.A0A507EAW3"/>
<dbReference type="InterPro" id="IPR011989">
    <property type="entry name" value="ARM-like"/>
</dbReference>
<evidence type="ECO:0000313" key="10">
    <source>
        <dbReference type="Proteomes" id="UP000318582"/>
    </source>
</evidence>
<dbReference type="GO" id="GO:0010467">
    <property type="term" value="P:gene expression"/>
    <property type="evidence" value="ECO:0007669"/>
    <property type="project" value="UniProtKB-ARBA"/>
</dbReference>
<reference evidence="9 10" key="1">
    <citation type="journal article" date="2019" name="Sci. Rep.">
        <title>Comparative genomics of chytrid fungi reveal insights into the obligate biotrophic and pathogenic lifestyle of Synchytrium endobioticum.</title>
        <authorList>
            <person name="van de Vossenberg B.T.L.H."/>
            <person name="Warris S."/>
            <person name="Nguyen H.D.T."/>
            <person name="van Gent-Pelzer M.P.E."/>
            <person name="Joly D.L."/>
            <person name="van de Geest H.C."/>
            <person name="Bonants P.J.M."/>
            <person name="Smith D.S."/>
            <person name="Levesque C.A."/>
            <person name="van der Lee T.A.J."/>
        </authorList>
    </citation>
    <scope>NUCLEOTIDE SEQUENCE [LARGE SCALE GENOMIC DNA]</scope>
    <source>
        <strain evidence="9 10">CBS 809.83</strain>
    </source>
</reference>
<name>A0A507EAW3_9FUNG</name>
<evidence type="ECO:0000313" key="9">
    <source>
        <dbReference type="EMBL" id="TPX60936.1"/>
    </source>
</evidence>
<dbReference type="GO" id="GO:0005681">
    <property type="term" value="C:spliceosomal complex"/>
    <property type="evidence" value="ECO:0007669"/>
    <property type="project" value="TreeGrafter"/>
</dbReference>
<dbReference type="SMART" id="SM01156">
    <property type="entry name" value="DUF1716"/>
    <property type="match status" value="1"/>
</dbReference>
<feature type="region of interest" description="Disordered" evidence="7">
    <location>
        <begin position="13"/>
        <end position="78"/>
    </location>
</feature>
<evidence type="ECO:0000256" key="7">
    <source>
        <dbReference type="SAM" id="MobiDB-lite"/>
    </source>
</evidence>
<dbReference type="InterPro" id="IPR013180">
    <property type="entry name" value="CTNNBL1_N"/>
</dbReference>
<dbReference type="SUPFAM" id="SSF48371">
    <property type="entry name" value="ARM repeat"/>
    <property type="match status" value="1"/>
</dbReference>
<feature type="domain" description="Beta-catenin-like protein 1 N-terminal" evidence="8">
    <location>
        <begin position="80"/>
        <end position="186"/>
    </location>
</feature>
<dbReference type="EMBL" id="QEAQ01000011">
    <property type="protein sequence ID" value="TPX60936.1"/>
    <property type="molecule type" value="Genomic_DNA"/>
</dbReference>
<comment type="subcellular location">
    <subcellularLocation>
        <location evidence="1">Nucleus</location>
    </subcellularLocation>
</comment>
<evidence type="ECO:0000256" key="3">
    <source>
        <dbReference type="ARBA" id="ARBA00022737"/>
    </source>
</evidence>
<evidence type="ECO:0000256" key="4">
    <source>
        <dbReference type="ARBA" id="ARBA00023054"/>
    </source>
</evidence>
<dbReference type="PANTHER" id="PTHR14978">
    <property type="entry name" value="BETA-CATENIN-LIKE PROTEIN 1 NUCLEAR ASSOCIATED PROTEIN"/>
    <property type="match status" value="1"/>
</dbReference>
<dbReference type="InterPro" id="IPR039678">
    <property type="entry name" value="CTNNBL1"/>
</dbReference>
<sequence length="611" mass="68444">MNVDAIFKVPTVPASSLNKRKLPPTHDEAYLKRLKTEDDDDDLRTGWGPGTSRPIHDSAKKGKGAPTDEDEEGRFYGDGLSAEQKEIWDIVDAGEEAPATIDLPTLKKMVLKFERVINKNQDLRVKHADNPLKFIESEADLDEEIKNMVTASASPELYPTLVDLGTHVTILGLLSHENTDISIAAVELLSELTDEDLVTEATEEAEEGMKVLVKALVDNDALSLLVQNLNRLNEAQEEDKQGVFNTLSVIENFIAVDPALSEHVVKTSFLQYLLQRIRVKAFDSNRQYASEMLSVLMNNSRPNRLRLAELEGIDTLLRVLSGYKRRDPKDADEVELMENLFDVLCAALSEKEIKQLFLEGEGLELMILMIKEKKMARMRAIKVLSHAMLGANGAACCSHFVEIFGLKTLFPLFMRKGLKTYKKEYKSHSDSEEDEHVMSILASLFRTLSSLDARERLVAKFMEADFEKVGRLLQIHEQYSARVQVVDLAIAKRKAEREEEDLTEDENAIEEEEDFLDRLTAGFFTLQLTDFVIAFACYEDAGGKIKERVKIGLEQIGHSLDTIKGVLKEYADNVGEKGATVVDGKSTIEGDADAEYAQRERAMILGVAEAL</sequence>
<dbReference type="PANTHER" id="PTHR14978:SF0">
    <property type="entry name" value="BETA-CATENIN-LIKE PROTEIN 1"/>
    <property type="match status" value="1"/>
</dbReference>
<keyword evidence="4 6" id="KW-0175">Coiled coil</keyword>
<evidence type="ECO:0000256" key="1">
    <source>
        <dbReference type="ARBA" id="ARBA00004123"/>
    </source>
</evidence>
<evidence type="ECO:0000256" key="6">
    <source>
        <dbReference type="SAM" id="Coils"/>
    </source>
</evidence>
<evidence type="ECO:0000256" key="5">
    <source>
        <dbReference type="ARBA" id="ARBA00023242"/>
    </source>
</evidence>
<dbReference type="InterPro" id="IPR016024">
    <property type="entry name" value="ARM-type_fold"/>
</dbReference>
<dbReference type="Gene3D" id="1.25.10.10">
    <property type="entry name" value="Leucine-rich Repeat Variant"/>
    <property type="match status" value="1"/>
</dbReference>
<protein>
    <recommendedName>
        <fullName evidence="8">Beta-catenin-like protein 1 N-terminal domain-containing protein</fullName>
    </recommendedName>
</protein>
<comment type="caution">
    <text evidence="9">The sequence shown here is derived from an EMBL/GenBank/DDBJ whole genome shotgun (WGS) entry which is preliminary data.</text>
</comment>
<evidence type="ECO:0000256" key="2">
    <source>
        <dbReference type="ARBA" id="ARBA00022553"/>
    </source>
</evidence>
<evidence type="ECO:0000259" key="8">
    <source>
        <dbReference type="SMART" id="SM01156"/>
    </source>
</evidence>
<keyword evidence="2" id="KW-0597">Phosphoprotein</keyword>
<proteinExistence type="predicted"/>
<gene>
    <name evidence="9" type="ORF">PhCBS80983_g01484</name>
</gene>
<accession>A0A507EAW3</accession>
<keyword evidence="10" id="KW-1185">Reference proteome</keyword>
<dbReference type="Pfam" id="PF08216">
    <property type="entry name" value="CTNNBL"/>
    <property type="match status" value="1"/>
</dbReference>
<dbReference type="AlphaFoldDB" id="A0A507EAW3"/>
<feature type="coiled-coil region" evidence="6">
    <location>
        <begin position="485"/>
        <end position="515"/>
    </location>
</feature>